<evidence type="ECO:0000256" key="8">
    <source>
        <dbReference type="ARBA" id="ARBA00023136"/>
    </source>
</evidence>
<feature type="transmembrane region" description="Helical" evidence="11">
    <location>
        <begin position="12"/>
        <end position="30"/>
    </location>
</feature>
<comment type="similarity">
    <text evidence="2">Belongs to the sulfotransferase 3 family.</text>
</comment>
<dbReference type="SUPFAM" id="SSF52540">
    <property type="entry name" value="P-loop containing nucleoside triphosphate hydrolases"/>
    <property type="match status" value="1"/>
</dbReference>
<keyword evidence="5" id="KW-0735">Signal-anchor</keyword>
<evidence type="ECO:0000256" key="2">
    <source>
        <dbReference type="ARBA" id="ARBA00010569"/>
    </source>
</evidence>
<feature type="compositionally biased region" description="Basic and acidic residues" evidence="10">
    <location>
        <begin position="59"/>
        <end position="68"/>
    </location>
</feature>
<comment type="subcellular location">
    <subcellularLocation>
        <location evidence="1">Golgi apparatus membrane</location>
        <topology evidence="1">Single-pass type II membrane protein</topology>
    </subcellularLocation>
</comment>
<keyword evidence="7" id="KW-0333">Golgi apparatus</keyword>
<keyword evidence="9" id="KW-0325">Glycoprotein</keyword>
<evidence type="ECO:0000256" key="9">
    <source>
        <dbReference type="ARBA" id="ARBA00023180"/>
    </source>
</evidence>
<sequence length="366" mass="42858">MLVSPTGYPRLIKIVLCVFIFITLLLTINVRQITDVVITKSHSIFETTSLEQTEIVKNESQTRDERAKQINGAKTQHSPKTPDKLRSTKFVNAMNYTPPDVRILIYNRVPKCGSTSIIHILRLLASQNGFQHYHSQIYDKVHLFKSSQHRLRDFVGKLAIKQPITFDRHMRFFYMTKAKGWRLSFINVIRDPVERFISGFYFNRDRERWNTIEILKNREKPPNSWFDMKLETCTPARHPDCRFLPGRKHGMQLTFMCGHYAFCRAIDDRKALMRAIMNVERSYSVVGVLENMPMTYKVLEHFLPRFFSGLTSLAFVQGKVVLNKGKNKPNVSEAIKRTLKKQLSLDLEFYDFIKKRLYDQAKTLLV</sequence>
<evidence type="ECO:0000313" key="13">
    <source>
        <dbReference type="Proteomes" id="UP001381693"/>
    </source>
</evidence>
<evidence type="ECO:0000256" key="3">
    <source>
        <dbReference type="ARBA" id="ARBA00022679"/>
    </source>
</evidence>
<gene>
    <name evidence="12" type="ORF">SK128_007194</name>
</gene>
<organism evidence="12 13">
    <name type="scientific">Halocaridina rubra</name>
    <name type="common">Hawaiian red shrimp</name>
    <dbReference type="NCBI Taxonomy" id="373956"/>
    <lineage>
        <taxon>Eukaryota</taxon>
        <taxon>Metazoa</taxon>
        <taxon>Ecdysozoa</taxon>
        <taxon>Arthropoda</taxon>
        <taxon>Crustacea</taxon>
        <taxon>Multicrustacea</taxon>
        <taxon>Malacostraca</taxon>
        <taxon>Eumalacostraca</taxon>
        <taxon>Eucarida</taxon>
        <taxon>Decapoda</taxon>
        <taxon>Pleocyemata</taxon>
        <taxon>Caridea</taxon>
        <taxon>Atyoidea</taxon>
        <taxon>Atyidae</taxon>
        <taxon>Halocaridina</taxon>
    </lineage>
</organism>
<dbReference type="GO" id="GO:0000139">
    <property type="term" value="C:Golgi membrane"/>
    <property type="evidence" value="ECO:0007669"/>
    <property type="project" value="UniProtKB-SubCell"/>
</dbReference>
<keyword evidence="8 11" id="KW-0472">Membrane</keyword>
<evidence type="ECO:0000256" key="6">
    <source>
        <dbReference type="ARBA" id="ARBA00022989"/>
    </source>
</evidence>
<evidence type="ECO:0000256" key="4">
    <source>
        <dbReference type="ARBA" id="ARBA00022692"/>
    </source>
</evidence>
<feature type="region of interest" description="Disordered" evidence="10">
    <location>
        <begin position="59"/>
        <end position="84"/>
    </location>
</feature>
<dbReference type="Pfam" id="PF03567">
    <property type="entry name" value="Sulfotransfer_2"/>
    <property type="match status" value="1"/>
</dbReference>
<dbReference type="Gene3D" id="3.40.50.300">
    <property type="entry name" value="P-loop containing nucleotide triphosphate hydrolases"/>
    <property type="match status" value="1"/>
</dbReference>
<keyword evidence="13" id="KW-1185">Reference proteome</keyword>
<dbReference type="InterPro" id="IPR007734">
    <property type="entry name" value="Heparan_SO4_2-O-STrfase"/>
</dbReference>
<protein>
    <submittedName>
        <fullName evidence="12">Uncharacterized protein</fullName>
    </submittedName>
</protein>
<proteinExistence type="inferred from homology"/>
<name>A0AAN8ZVY6_HALRR</name>
<dbReference type="Proteomes" id="UP001381693">
    <property type="component" value="Unassembled WGS sequence"/>
</dbReference>
<accession>A0AAN8ZVY6</accession>
<keyword evidence="6 11" id="KW-1133">Transmembrane helix</keyword>
<evidence type="ECO:0000256" key="11">
    <source>
        <dbReference type="SAM" id="Phobius"/>
    </source>
</evidence>
<evidence type="ECO:0000256" key="10">
    <source>
        <dbReference type="SAM" id="MobiDB-lite"/>
    </source>
</evidence>
<dbReference type="PANTHER" id="PTHR12129:SF15">
    <property type="entry name" value="URONYL 2-SULFOTRANSFERASE"/>
    <property type="match status" value="1"/>
</dbReference>
<dbReference type="InterPro" id="IPR005331">
    <property type="entry name" value="Sulfotransferase"/>
</dbReference>
<evidence type="ECO:0000256" key="7">
    <source>
        <dbReference type="ARBA" id="ARBA00023034"/>
    </source>
</evidence>
<evidence type="ECO:0000256" key="5">
    <source>
        <dbReference type="ARBA" id="ARBA00022968"/>
    </source>
</evidence>
<dbReference type="EMBL" id="JAXCGZ010020773">
    <property type="protein sequence ID" value="KAK7065484.1"/>
    <property type="molecule type" value="Genomic_DNA"/>
</dbReference>
<keyword evidence="4 11" id="KW-0812">Transmembrane</keyword>
<reference evidence="12 13" key="1">
    <citation type="submission" date="2023-11" db="EMBL/GenBank/DDBJ databases">
        <title>Halocaridina rubra genome assembly.</title>
        <authorList>
            <person name="Smith C."/>
        </authorList>
    </citation>
    <scope>NUCLEOTIDE SEQUENCE [LARGE SCALE GENOMIC DNA]</scope>
    <source>
        <strain evidence="12">EP-1</strain>
        <tissue evidence="12">Whole</tissue>
    </source>
</reference>
<comment type="caution">
    <text evidence="12">The sequence shown here is derived from an EMBL/GenBank/DDBJ whole genome shotgun (WGS) entry which is preliminary data.</text>
</comment>
<dbReference type="PANTHER" id="PTHR12129">
    <property type="entry name" value="HEPARAN SULFATE 2-O-SULFOTRANSFERASE"/>
    <property type="match status" value="1"/>
</dbReference>
<evidence type="ECO:0000256" key="1">
    <source>
        <dbReference type="ARBA" id="ARBA00004323"/>
    </source>
</evidence>
<evidence type="ECO:0000313" key="12">
    <source>
        <dbReference type="EMBL" id="KAK7065484.1"/>
    </source>
</evidence>
<keyword evidence="3" id="KW-0808">Transferase</keyword>
<dbReference type="AlphaFoldDB" id="A0AAN8ZVY6"/>
<dbReference type="InterPro" id="IPR027417">
    <property type="entry name" value="P-loop_NTPase"/>
</dbReference>
<dbReference type="GO" id="GO:0008146">
    <property type="term" value="F:sulfotransferase activity"/>
    <property type="evidence" value="ECO:0007669"/>
    <property type="project" value="InterPro"/>
</dbReference>